<organism evidence="2 3">
    <name type="scientific">Mucilaginibacter agri</name>
    <dbReference type="NCBI Taxonomy" id="2695265"/>
    <lineage>
        <taxon>Bacteria</taxon>
        <taxon>Pseudomonadati</taxon>
        <taxon>Bacteroidota</taxon>
        <taxon>Sphingobacteriia</taxon>
        <taxon>Sphingobacteriales</taxon>
        <taxon>Sphingobacteriaceae</taxon>
        <taxon>Mucilaginibacter</taxon>
    </lineage>
</organism>
<dbReference type="Gene3D" id="3.40.50.150">
    <property type="entry name" value="Vaccinia Virus protein VP39"/>
    <property type="match status" value="1"/>
</dbReference>
<dbReference type="GO" id="GO:0008168">
    <property type="term" value="F:methyltransferase activity"/>
    <property type="evidence" value="ECO:0007669"/>
    <property type="project" value="UniProtKB-KW"/>
</dbReference>
<keyword evidence="2" id="KW-0489">Methyltransferase</keyword>
<dbReference type="CDD" id="cd02440">
    <property type="entry name" value="AdoMet_MTases"/>
    <property type="match status" value="1"/>
</dbReference>
<keyword evidence="3" id="KW-1185">Reference proteome</keyword>
<dbReference type="GO" id="GO:0032259">
    <property type="term" value="P:methylation"/>
    <property type="evidence" value="ECO:0007669"/>
    <property type="project" value="UniProtKB-KW"/>
</dbReference>
<reference evidence="2" key="1">
    <citation type="submission" date="2020-01" db="EMBL/GenBank/DDBJ databases">
        <authorList>
            <person name="Seo Y.L."/>
        </authorList>
    </citation>
    <scope>NUCLEOTIDE SEQUENCE</scope>
    <source>
        <strain evidence="2">R11</strain>
    </source>
</reference>
<proteinExistence type="predicted"/>
<dbReference type="InterPro" id="IPR041698">
    <property type="entry name" value="Methyltransf_25"/>
</dbReference>
<evidence type="ECO:0000259" key="1">
    <source>
        <dbReference type="Pfam" id="PF13649"/>
    </source>
</evidence>
<dbReference type="EMBL" id="WWEO01000039">
    <property type="protein sequence ID" value="NCD68640.1"/>
    <property type="molecule type" value="Genomic_DNA"/>
</dbReference>
<keyword evidence="2" id="KW-0808">Transferase</keyword>
<feature type="domain" description="Methyltransferase" evidence="1">
    <location>
        <begin position="60"/>
        <end position="156"/>
    </location>
</feature>
<dbReference type="AlphaFoldDB" id="A0A965ZDB5"/>
<dbReference type="SUPFAM" id="SSF53335">
    <property type="entry name" value="S-adenosyl-L-methionine-dependent methyltransferases"/>
    <property type="match status" value="1"/>
</dbReference>
<dbReference type="InterPro" id="IPR029063">
    <property type="entry name" value="SAM-dependent_MTases_sf"/>
</dbReference>
<reference evidence="2" key="2">
    <citation type="submission" date="2020-10" db="EMBL/GenBank/DDBJ databases">
        <title>Mucilaginibacter sp. nov., isolated from soil.</title>
        <authorList>
            <person name="Jeon C.O."/>
        </authorList>
    </citation>
    <scope>NUCLEOTIDE SEQUENCE</scope>
    <source>
        <strain evidence="2">R11</strain>
    </source>
</reference>
<evidence type="ECO:0000313" key="2">
    <source>
        <dbReference type="EMBL" id="NCD68640.1"/>
    </source>
</evidence>
<name>A0A965ZDB5_9SPHI</name>
<protein>
    <submittedName>
        <fullName evidence="2">Methyltransferase domain-containing protein</fullName>
    </submittedName>
</protein>
<dbReference type="RefSeq" id="WP_166584663.1">
    <property type="nucleotide sequence ID" value="NZ_WWEO01000039.1"/>
</dbReference>
<dbReference type="Proteomes" id="UP000638732">
    <property type="component" value="Unassembled WGS sequence"/>
</dbReference>
<gene>
    <name evidence="2" type="ORF">GSY63_04650</name>
</gene>
<sequence>MIDLSTRSVTAEIMDDFDLPSTEIDPVLAGLGKMNALFGGHKSLIKAMKQFPVEDGNSISDWGCGGGDALIAIANWAQKHNINLKLNGVDAAPAAITFARQQSRAYAHISYVKADVLLDNFEPDSFDIILSSLFTHHFADEEWITLIRKMNSAARRGVIITDLHRHWLLYYAIKVITNLFTSNKMAQNDGPLSVQRSFKRHELEALLAQAGINNYKLKWMWAFRWQIVIYKS</sequence>
<comment type="caution">
    <text evidence="2">The sequence shown here is derived from an EMBL/GenBank/DDBJ whole genome shotgun (WGS) entry which is preliminary data.</text>
</comment>
<dbReference type="Pfam" id="PF13649">
    <property type="entry name" value="Methyltransf_25"/>
    <property type="match status" value="1"/>
</dbReference>
<evidence type="ECO:0000313" key="3">
    <source>
        <dbReference type="Proteomes" id="UP000638732"/>
    </source>
</evidence>
<accession>A0A965ZDB5</accession>